<feature type="compositionally biased region" description="Basic and acidic residues" evidence="1">
    <location>
        <begin position="204"/>
        <end position="213"/>
    </location>
</feature>
<keyword evidence="3" id="KW-1185">Reference proteome</keyword>
<reference evidence="2" key="1">
    <citation type="submission" date="2017-12" db="EMBL/GenBank/DDBJ databases">
        <title>Gene loss provides genomic basis for host adaptation in cereal stripe rust fungi.</title>
        <authorList>
            <person name="Xia C."/>
        </authorList>
    </citation>
    <scope>NUCLEOTIDE SEQUENCE [LARGE SCALE GENOMIC DNA]</scope>
    <source>
        <strain evidence="2">93-210</strain>
    </source>
</reference>
<organism evidence="2 3">
    <name type="scientific">Puccinia striiformis</name>
    <dbReference type="NCBI Taxonomy" id="27350"/>
    <lineage>
        <taxon>Eukaryota</taxon>
        <taxon>Fungi</taxon>
        <taxon>Dikarya</taxon>
        <taxon>Basidiomycota</taxon>
        <taxon>Pucciniomycotina</taxon>
        <taxon>Pucciniomycetes</taxon>
        <taxon>Pucciniales</taxon>
        <taxon>Pucciniaceae</taxon>
        <taxon>Puccinia</taxon>
    </lineage>
</organism>
<evidence type="ECO:0000313" key="3">
    <source>
        <dbReference type="Proteomes" id="UP000239156"/>
    </source>
</evidence>
<accession>A0A2S4V533</accession>
<feature type="region of interest" description="Disordered" evidence="1">
    <location>
        <begin position="201"/>
        <end position="284"/>
    </location>
</feature>
<gene>
    <name evidence="2" type="ORF">PSTT_10243</name>
</gene>
<evidence type="ECO:0000313" key="2">
    <source>
        <dbReference type="EMBL" id="POW04649.1"/>
    </source>
</evidence>
<feature type="compositionally biased region" description="Polar residues" evidence="1">
    <location>
        <begin position="221"/>
        <end position="264"/>
    </location>
</feature>
<dbReference type="VEuPathDB" id="FungiDB:PSTT_10243"/>
<name>A0A2S4V533_9BASI</name>
<proteinExistence type="predicted"/>
<feature type="non-terminal residue" evidence="2">
    <location>
        <position position="284"/>
    </location>
</feature>
<dbReference type="EMBL" id="PKSL01000109">
    <property type="protein sequence ID" value="POW04649.1"/>
    <property type="molecule type" value="Genomic_DNA"/>
</dbReference>
<dbReference type="AlphaFoldDB" id="A0A2S4V533"/>
<sequence length="284" mass="31496">IPRSDRARSGRRLPPAVHRRIPQTRSPDINRGGGRLVQLVDGSLIRTQLGHIYGKMIIERLSSLSKLALTLHPTNCSSSESPLLLYSSVIEEDTWHLSLIGPTIPVDRAAHRETWTMEQLQNLIPSKSSDELIRHIRSSFFNDDITLKGYREGNEAEIRVAIGYSTSGVLIIPLARLDLDNQRPLLNLLSITCEVYLQSNNRKQQKETGKEQSDNYAGRDINSTIIPSRSSQMSTLTDSRAASNNLQKATSISSQGELSRSLANPSKKARPIVATGFLDSDDSD</sequence>
<comment type="caution">
    <text evidence="2">The sequence shown here is derived from an EMBL/GenBank/DDBJ whole genome shotgun (WGS) entry which is preliminary data.</text>
</comment>
<protein>
    <submittedName>
        <fullName evidence="2">Uncharacterized protein</fullName>
    </submittedName>
</protein>
<evidence type="ECO:0000256" key="1">
    <source>
        <dbReference type="SAM" id="MobiDB-lite"/>
    </source>
</evidence>
<dbReference type="Proteomes" id="UP000239156">
    <property type="component" value="Unassembled WGS sequence"/>
</dbReference>
<feature type="non-terminal residue" evidence="2">
    <location>
        <position position="1"/>
    </location>
</feature>
<dbReference type="VEuPathDB" id="FungiDB:PSHT_01609"/>